<dbReference type="InterPro" id="IPR016024">
    <property type="entry name" value="ARM-type_fold"/>
</dbReference>
<sequence>MTPTQVAVVLERVEAELRAQADPVRAVQEKRYLKSDLAHIGVPVPAIRKVAVAAARAQQDRAGILALAEPLWTAAEDGTPVHELRVAAIEVLIRRVRLLEPADLRVVERLVRDSRSWVYVDALADKVAGALVLRTPAQVTALDRWAADPCFWIRRTALLALLPGIRTGDADLARLSRYGDMMIGEREFFIRKALGWVLRELSKRDPAWVRAWVAERIPVISGVTFREAVRRLPEPDREVLDAAYRAR</sequence>
<reference evidence="1 2" key="1">
    <citation type="submission" date="2020-06" db="EMBL/GenBank/DDBJ databases">
        <title>Actinomadura xiongansis sp. nov., isolated from soil of Baiyangdian.</title>
        <authorList>
            <person name="Zhang X."/>
        </authorList>
    </citation>
    <scope>NUCLEOTIDE SEQUENCE [LARGE SCALE GENOMIC DNA]</scope>
    <source>
        <strain evidence="1 2">HBUM206468</strain>
    </source>
</reference>
<protein>
    <submittedName>
        <fullName evidence="1">DNA alkylation repair protein</fullName>
    </submittedName>
</protein>
<proteinExistence type="predicted"/>
<dbReference type="PANTHER" id="PTHR34070:SF1">
    <property type="entry name" value="DNA ALKYLATION REPAIR PROTEIN"/>
    <property type="match status" value="1"/>
</dbReference>
<dbReference type="Proteomes" id="UP000805614">
    <property type="component" value="Unassembled WGS sequence"/>
</dbReference>
<organism evidence="1 2">
    <name type="scientific">Actinomadura alba</name>
    <dbReference type="NCBI Taxonomy" id="406431"/>
    <lineage>
        <taxon>Bacteria</taxon>
        <taxon>Bacillati</taxon>
        <taxon>Actinomycetota</taxon>
        <taxon>Actinomycetes</taxon>
        <taxon>Streptosporangiales</taxon>
        <taxon>Thermomonosporaceae</taxon>
        <taxon>Actinomadura</taxon>
    </lineage>
</organism>
<dbReference type="PANTHER" id="PTHR34070">
    <property type="entry name" value="ARMADILLO-TYPE FOLD"/>
    <property type="match status" value="1"/>
</dbReference>
<accession>A0ABR7LIJ4</accession>
<dbReference type="SUPFAM" id="SSF48371">
    <property type="entry name" value="ARM repeat"/>
    <property type="match status" value="1"/>
</dbReference>
<keyword evidence="2" id="KW-1185">Reference proteome</keyword>
<dbReference type="RefSeq" id="WP_187241616.1">
    <property type="nucleotide sequence ID" value="NZ_BAAAOK010000041.1"/>
</dbReference>
<name>A0ABR7LIJ4_9ACTN</name>
<evidence type="ECO:0000313" key="2">
    <source>
        <dbReference type="Proteomes" id="UP000805614"/>
    </source>
</evidence>
<evidence type="ECO:0000313" key="1">
    <source>
        <dbReference type="EMBL" id="MBC6464603.1"/>
    </source>
</evidence>
<dbReference type="Gene3D" id="1.25.10.90">
    <property type="match status" value="1"/>
</dbReference>
<dbReference type="Pfam" id="PF08713">
    <property type="entry name" value="DNA_alkylation"/>
    <property type="match status" value="1"/>
</dbReference>
<dbReference type="EMBL" id="JABVEC010000002">
    <property type="protein sequence ID" value="MBC6464603.1"/>
    <property type="molecule type" value="Genomic_DNA"/>
</dbReference>
<gene>
    <name evidence="1" type="ORF">HKK74_03695</name>
</gene>
<comment type="caution">
    <text evidence="1">The sequence shown here is derived from an EMBL/GenBank/DDBJ whole genome shotgun (WGS) entry which is preliminary data.</text>
</comment>
<dbReference type="InterPro" id="IPR014825">
    <property type="entry name" value="DNA_alkylation"/>
</dbReference>